<reference evidence="3" key="2">
    <citation type="submission" date="2015-01" db="EMBL/GenBank/DDBJ databases">
        <title>Evolutionary Origins and Diversification of the Mycorrhizal Mutualists.</title>
        <authorList>
            <consortium name="DOE Joint Genome Institute"/>
            <consortium name="Mycorrhizal Genomics Consortium"/>
            <person name="Kohler A."/>
            <person name="Kuo A."/>
            <person name="Nagy L.G."/>
            <person name="Floudas D."/>
            <person name="Copeland A."/>
            <person name="Barry K.W."/>
            <person name="Cichocki N."/>
            <person name="Veneault-Fourrey C."/>
            <person name="LaButti K."/>
            <person name="Lindquist E.A."/>
            <person name="Lipzen A."/>
            <person name="Lundell T."/>
            <person name="Morin E."/>
            <person name="Murat C."/>
            <person name="Riley R."/>
            <person name="Ohm R."/>
            <person name="Sun H."/>
            <person name="Tunlid A."/>
            <person name="Henrissat B."/>
            <person name="Grigoriev I.V."/>
            <person name="Hibbett D.S."/>
            <person name="Martin F."/>
        </authorList>
    </citation>
    <scope>NUCLEOTIDE SEQUENCE [LARGE SCALE GENOMIC DNA]</scope>
    <source>
        <strain evidence="3">441</strain>
    </source>
</reference>
<dbReference type="HOGENOM" id="CLU_2405423_0_0_1"/>
<dbReference type="Pfam" id="PF12770">
    <property type="entry name" value="CHAT"/>
    <property type="match status" value="1"/>
</dbReference>
<gene>
    <name evidence="2" type="ORF">PISMIDRAFT_632895</name>
</gene>
<reference evidence="2 3" key="1">
    <citation type="submission" date="2014-04" db="EMBL/GenBank/DDBJ databases">
        <authorList>
            <consortium name="DOE Joint Genome Institute"/>
            <person name="Kuo A."/>
            <person name="Kohler A."/>
            <person name="Costa M.D."/>
            <person name="Nagy L.G."/>
            <person name="Floudas D."/>
            <person name="Copeland A."/>
            <person name="Barry K.W."/>
            <person name="Cichocki N."/>
            <person name="Veneault-Fourrey C."/>
            <person name="LaButti K."/>
            <person name="Lindquist E.A."/>
            <person name="Lipzen A."/>
            <person name="Lundell T."/>
            <person name="Morin E."/>
            <person name="Murat C."/>
            <person name="Sun H."/>
            <person name="Tunlid A."/>
            <person name="Henrissat B."/>
            <person name="Grigoriev I.V."/>
            <person name="Hibbett D.S."/>
            <person name="Martin F."/>
            <person name="Nordberg H.P."/>
            <person name="Cantor M.N."/>
            <person name="Hua S.X."/>
        </authorList>
    </citation>
    <scope>NUCLEOTIDE SEQUENCE [LARGE SCALE GENOMIC DNA]</scope>
    <source>
        <strain evidence="2 3">441</strain>
    </source>
</reference>
<keyword evidence="3" id="KW-1185">Reference proteome</keyword>
<dbReference type="Proteomes" id="UP000054018">
    <property type="component" value="Unassembled WGS sequence"/>
</dbReference>
<name>A0A0D0A5G1_9AGAM</name>
<dbReference type="InterPro" id="IPR024983">
    <property type="entry name" value="CHAT_dom"/>
</dbReference>
<evidence type="ECO:0000313" key="2">
    <source>
        <dbReference type="EMBL" id="KIK27303.1"/>
    </source>
</evidence>
<organism evidence="2 3">
    <name type="scientific">Pisolithus microcarpus 441</name>
    <dbReference type="NCBI Taxonomy" id="765257"/>
    <lineage>
        <taxon>Eukaryota</taxon>
        <taxon>Fungi</taxon>
        <taxon>Dikarya</taxon>
        <taxon>Basidiomycota</taxon>
        <taxon>Agaricomycotina</taxon>
        <taxon>Agaricomycetes</taxon>
        <taxon>Agaricomycetidae</taxon>
        <taxon>Boletales</taxon>
        <taxon>Sclerodermatineae</taxon>
        <taxon>Pisolithaceae</taxon>
        <taxon>Pisolithus</taxon>
    </lineage>
</organism>
<protein>
    <recommendedName>
        <fullName evidence="1">CHAT domain-containing protein</fullName>
    </recommendedName>
</protein>
<sequence length="93" mass="10986">RGKRKHAHLSGQEAAREKVLEALKRYDWVHIACHGQQDIQEPYRSYFEMYGGEKLTLLDLTGCRWASTRVCVFVGVSYRARRVTKPRRTKWFT</sequence>
<evidence type="ECO:0000313" key="3">
    <source>
        <dbReference type="Proteomes" id="UP000054018"/>
    </source>
</evidence>
<feature type="non-terminal residue" evidence="2">
    <location>
        <position position="1"/>
    </location>
</feature>
<proteinExistence type="predicted"/>
<dbReference type="OrthoDB" id="2672673at2759"/>
<accession>A0A0D0A5G1</accession>
<feature type="domain" description="CHAT" evidence="1">
    <location>
        <begin position="7"/>
        <end position="70"/>
    </location>
</feature>
<evidence type="ECO:0000259" key="1">
    <source>
        <dbReference type="Pfam" id="PF12770"/>
    </source>
</evidence>
<dbReference type="EMBL" id="KN833697">
    <property type="protein sequence ID" value="KIK27303.1"/>
    <property type="molecule type" value="Genomic_DNA"/>
</dbReference>
<dbReference type="AlphaFoldDB" id="A0A0D0A5G1"/>